<feature type="domain" description="Peptidase M16 N-terminal" evidence="1">
    <location>
        <begin position="36"/>
        <end position="121"/>
    </location>
</feature>
<dbReference type="Gene3D" id="3.30.830.10">
    <property type="entry name" value="Metalloenzyme, LuxS/M16 peptidase-like"/>
    <property type="match status" value="2"/>
</dbReference>
<sequence length="510" mass="54090">MEPWPLAVPGPFDGERGGVRARWLDLPGTVVGTWTFGVGAADEPPHLAGITHLAEHLLFRTIGDVGHRANGATGPDTVTFYTGGTPQEVATFLEAVAGAVRDCRFTPEDLVRELHVIRAERPGGDAADPGLLTYRYGLGGLGVTGAGWPALPSITVGEVRDWVRHWFVAGNAVLTSTAPLPVDLAGGLPAGQRPRRAVPEPLVRVPTLVESPKNGVAASLLVPSAHAVVLLECLERELHDELRGARALVYTVNGHVTPVGAAEAQLDLVLDPVVDDVAATVDGVVATLRRLAGEGIRADVLTEAVATIAARRRWWSDPVDQLDAWAEATLMGRDAPRTPDAEVEHARSATAEGLSRTLAAALRTLVVAHEQGPDLTSRASALGLEVDDGLPWQVAPRTHVVPRSVRWHRGRGEARGARMAVDGADLWGRVGGDLRWLPLADLVVVARDASGAVQLVDRRGRGWGIDPAEWRRGDELVGAVLAGASRAVVRDATWPDRGRAAFARGSEGRS</sequence>
<organism evidence="2 3">
    <name type="scientific">Nocardioides zeae</name>
    <dbReference type="NCBI Taxonomy" id="1457234"/>
    <lineage>
        <taxon>Bacteria</taxon>
        <taxon>Bacillati</taxon>
        <taxon>Actinomycetota</taxon>
        <taxon>Actinomycetes</taxon>
        <taxon>Propionibacteriales</taxon>
        <taxon>Nocardioidaceae</taxon>
        <taxon>Nocardioides</taxon>
    </lineage>
</organism>
<evidence type="ECO:0000259" key="1">
    <source>
        <dbReference type="Pfam" id="PF00675"/>
    </source>
</evidence>
<gene>
    <name evidence="2" type="ORF">G3T38_17830</name>
</gene>
<protein>
    <submittedName>
        <fullName evidence="2">Insulinase family protein</fullName>
    </submittedName>
</protein>
<dbReference type="InterPro" id="IPR011249">
    <property type="entry name" value="Metalloenz_LuxS/M16"/>
</dbReference>
<dbReference type="AlphaFoldDB" id="A0A6P0HPF6"/>
<dbReference type="Proteomes" id="UP000468687">
    <property type="component" value="Unassembled WGS sequence"/>
</dbReference>
<keyword evidence="3" id="KW-1185">Reference proteome</keyword>
<dbReference type="RefSeq" id="WP_163773792.1">
    <property type="nucleotide sequence ID" value="NZ_JAAGXA010000015.1"/>
</dbReference>
<dbReference type="Pfam" id="PF00675">
    <property type="entry name" value="Peptidase_M16"/>
    <property type="match status" value="1"/>
</dbReference>
<comment type="caution">
    <text evidence="2">The sequence shown here is derived from an EMBL/GenBank/DDBJ whole genome shotgun (WGS) entry which is preliminary data.</text>
</comment>
<dbReference type="InterPro" id="IPR011765">
    <property type="entry name" value="Pept_M16_N"/>
</dbReference>
<proteinExistence type="predicted"/>
<dbReference type="SUPFAM" id="SSF63411">
    <property type="entry name" value="LuxS/MPP-like metallohydrolase"/>
    <property type="match status" value="1"/>
</dbReference>
<dbReference type="GO" id="GO:0046872">
    <property type="term" value="F:metal ion binding"/>
    <property type="evidence" value="ECO:0007669"/>
    <property type="project" value="InterPro"/>
</dbReference>
<dbReference type="EMBL" id="JAAGXA010000015">
    <property type="protein sequence ID" value="NEN80124.1"/>
    <property type="molecule type" value="Genomic_DNA"/>
</dbReference>
<evidence type="ECO:0000313" key="3">
    <source>
        <dbReference type="Proteomes" id="UP000468687"/>
    </source>
</evidence>
<reference evidence="2 3" key="1">
    <citation type="journal article" date="2014" name="Int. J. Syst. Evol. Microbiol.">
        <title>Nocardioides zeae sp. nov., isolated from the stem of Zea mays.</title>
        <authorList>
            <person name="Glaeser S.P."/>
            <person name="McInroy J.A."/>
            <person name="Busse H.J."/>
            <person name="Kampfer P."/>
        </authorList>
    </citation>
    <scope>NUCLEOTIDE SEQUENCE [LARGE SCALE GENOMIC DNA]</scope>
    <source>
        <strain evidence="2 3">JCM 30728</strain>
    </source>
</reference>
<name>A0A6P0HPF6_9ACTN</name>
<evidence type="ECO:0000313" key="2">
    <source>
        <dbReference type="EMBL" id="NEN80124.1"/>
    </source>
</evidence>
<accession>A0A6P0HPF6</accession>